<proteinExistence type="predicted"/>
<dbReference type="EMBL" id="MU268362">
    <property type="protein sequence ID" value="KAH7904788.1"/>
    <property type="molecule type" value="Genomic_DNA"/>
</dbReference>
<keyword evidence="2" id="KW-1185">Reference proteome</keyword>
<sequence length="546" mass="60042">LNAETGERIRDPLQLGENVFCLAFSPDGTQIAAGSTDGNVRVFDVATGETVVGPINAHKNIVTSLIYTHDGQQFITASWDESIRAWEAATGQQIGDPMLGHENWIWKIALNRDGRRLASVSDDFTARVWDLKTRRQIGGPLQFRERHSFTSASWSPDGCSIVAGHADGGICLWDAPPLDDHPVISQVPAPTTSIAPLPSTSQSRANSTSSSILNVRRVPIIVDSYHCRPQLPAGSSPTPPQSPEAKTSPDEDDDQREYSTNESFDSVLDAPADVTQPTQRRRRRRRRKAPVAANSSPPIPVFPSFQHHQAPTSIVPLSTLPRNRAPAPPGVDEPTSTPEEHAAAGSPTSRVRALRRLWRQRPSLSRWTRRKSRKTHCEPHESQPVHPSPTAPNTEPQPPSTPAALIHSEVATSHAEATTPKPNVISRLLARSKRQPIDTTPENIEMHPRRPPRRRTPAPHTQRQSEVVNVAVGRLDRRMAASSNKWTDKIDWLDYICFCMCCPWNKVISESDSERGPGDRPGGGESSGSSSGSSLDRVSYDPDEIY</sequence>
<gene>
    <name evidence="1" type="ORF">BJ138DRAFT_1165954</name>
</gene>
<reference evidence="1" key="1">
    <citation type="journal article" date="2021" name="New Phytol.">
        <title>Evolutionary innovations through gain and loss of genes in the ectomycorrhizal Boletales.</title>
        <authorList>
            <person name="Wu G."/>
            <person name="Miyauchi S."/>
            <person name="Morin E."/>
            <person name="Kuo A."/>
            <person name="Drula E."/>
            <person name="Varga T."/>
            <person name="Kohler A."/>
            <person name="Feng B."/>
            <person name="Cao Y."/>
            <person name="Lipzen A."/>
            <person name="Daum C."/>
            <person name="Hundley H."/>
            <person name="Pangilinan J."/>
            <person name="Johnson J."/>
            <person name="Barry K."/>
            <person name="LaButti K."/>
            <person name="Ng V."/>
            <person name="Ahrendt S."/>
            <person name="Min B."/>
            <person name="Choi I.G."/>
            <person name="Park H."/>
            <person name="Plett J.M."/>
            <person name="Magnuson J."/>
            <person name="Spatafora J.W."/>
            <person name="Nagy L.G."/>
            <person name="Henrissat B."/>
            <person name="Grigoriev I.V."/>
            <person name="Yang Z.L."/>
            <person name="Xu J."/>
            <person name="Martin F.M."/>
        </authorList>
    </citation>
    <scope>NUCLEOTIDE SEQUENCE</scope>
    <source>
        <strain evidence="1">ATCC 28755</strain>
    </source>
</reference>
<feature type="non-terminal residue" evidence="1">
    <location>
        <position position="1"/>
    </location>
</feature>
<accession>A0ACB7ZVL8</accession>
<evidence type="ECO:0000313" key="1">
    <source>
        <dbReference type="EMBL" id="KAH7904788.1"/>
    </source>
</evidence>
<dbReference type="Proteomes" id="UP000790377">
    <property type="component" value="Unassembled WGS sequence"/>
</dbReference>
<name>A0ACB7ZVL8_9AGAM</name>
<organism evidence="1 2">
    <name type="scientific">Hygrophoropsis aurantiaca</name>
    <dbReference type="NCBI Taxonomy" id="72124"/>
    <lineage>
        <taxon>Eukaryota</taxon>
        <taxon>Fungi</taxon>
        <taxon>Dikarya</taxon>
        <taxon>Basidiomycota</taxon>
        <taxon>Agaricomycotina</taxon>
        <taxon>Agaricomycetes</taxon>
        <taxon>Agaricomycetidae</taxon>
        <taxon>Boletales</taxon>
        <taxon>Coniophorineae</taxon>
        <taxon>Hygrophoropsidaceae</taxon>
        <taxon>Hygrophoropsis</taxon>
    </lineage>
</organism>
<evidence type="ECO:0000313" key="2">
    <source>
        <dbReference type="Proteomes" id="UP000790377"/>
    </source>
</evidence>
<comment type="caution">
    <text evidence="1">The sequence shown here is derived from an EMBL/GenBank/DDBJ whole genome shotgun (WGS) entry which is preliminary data.</text>
</comment>
<protein>
    <submittedName>
        <fullName evidence="1">WD40-repeat-containing domain protein</fullName>
    </submittedName>
</protein>